<evidence type="ECO:0000256" key="1">
    <source>
        <dbReference type="ARBA" id="ARBA00004477"/>
    </source>
</evidence>
<evidence type="ECO:0000256" key="2">
    <source>
        <dbReference type="ARBA" id="ARBA00009187"/>
    </source>
</evidence>
<keyword evidence="8 10" id="KW-0443">Lipid metabolism</keyword>
<dbReference type="OrthoDB" id="2192830at2759"/>
<evidence type="ECO:0000256" key="9">
    <source>
        <dbReference type="ARBA" id="ARBA00023136"/>
    </source>
</evidence>
<evidence type="ECO:0000256" key="10">
    <source>
        <dbReference type="RuleBase" id="RU368065"/>
    </source>
</evidence>
<keyword evidence="6" id="KW-1133">Transmembrane helix</keyword>
<proteinExistence type="inferred from homology"/>
<keyword evidence="9" id="KW-0472">Membrane</keyword>
<dbReference type="PANTHER" id="PTHR14467">
    <property type="entry name" value="ARV1"/>
    <property type="match status" value="1"/>
</dbReference>
<dbReference type="EMBL" id="LGTZ01001620">
    <property type="protein sequence ID" value="OJD20964.1"/>
    <property type="molecule type" value="Genomic_DNA"/>
</dbReference>
<evidence type="ECO:0000313" key="13">
    <source>
        <dbReference type="Proteomes" id="UP000242791"/>
    </source>
</evidence>
<comment type="caution">
    <text evidence="12">The sequence shown here is derived from an EMBL/GenBank/DDBJ whole genome shotgun (WGS) entry which is preliminary data.</text>
</comment>
<dbReference type="GO" id="GO:0032541">
    <property type="term" value="C:cortical endoplasmic reticulum"/>
    <property type="evidence" value="ECO:0007669"/>
    <property type="project" value="TreeGrafter"/>
</dbReference>
<comment type="function">
    <text evidence="10">Mediator of sterol homeostasis involved in sterol uptake, trafficking and distribution into membranes.</text>
</comment>
<dbReference type="Proteomes" id="UP000242791">
    <property type="component" value="Unassembled WGS sequence"/>
</dbReference>
<evidence type="ECO:0000256" key="11">
    <source>
        <dbReference type="SAM" id="MobiDB-lite"/>
    </source>
</evidence>
<keyword evidence="5 10" id="KW-0256">Endoplasmic reticulum</keyword>
<dbReference type="Pfam" id="PF04161">
    <property type="entry name" value="Arv1"/>
    <property type="match status" value="2"/>
</dbReference>
<feature type="compositionally biased region" description="Polar residues" evidence="11">
    <location>
        <begin position="173"/>
        <end position="197"/>
    </location>
</feature>
<evidence type="ECO:0000256" key="7">
    <source>
        <dbReference type="ARBA" id="ARBA00023055"/>
    </source>
</evidence>
<keyword evidence="7 10" id="KW-0445">Lipid transport</keyword>
<dbReference type="GO" id="GO:0006665">
    <property type="term" value="P:sphingolipid metabolic process"/>
    <property type="evidence" value="ECO:0007669"/>
    <property type="project" value="UniProtKB-UniRule"/>
</dbReference>
<dbReference type="GO" id="GO:0097036">
    <property type="term" value="P:regulation of plasma membrane sterol distribution"/>
    <property type="evidence" value="ECO:0007669"/>
    <property type="project" value="UniProtKB-UniRule"/>
</dbReference>
<sequence>MPICIECCCPVSHLYTSYSKADDRSLGKGVRLTQCPRCKRFADKYVEHDFVVLFIDLVLIKPQVYRHLLFNRLGRSDNKFDRSIIRLGTLILLFDVYLSWARVEKSDALSTSPLSTAPIIVQYIFFLTLNTLATLAHHGTVRLLASFLVPRSQPITTTLNDANNGDVIPPSPSITSAPLQSQPQNQVPTTSAASNNGAVPPPPSSNQPNHNSTNNLPTPPPLIRRMSASPIQIDPMPPPCPASPNSISTALFVSSCTKLFPILLVIWSPETHDHNGNGASSTASSALGTATGMLANLLTSTVTKYVSPSSSSISTVPQQQLQQVQLTSSPSPSSISAPTSASSSLSSSILDPLLSLVLSITNTHLVLLNNTEALFILLDCGYIRAAILALSGQLARWLVEKTLLGAVGL</sequence>
<feature type="compositionally biased region" description="Low complexity" evidence="11">
    <location>
        <begin position="206"/>
        <end position="216"/>
    </location>
</feature>
<dbReference type="GO" id="GO:0016125">
    <property type="term" value="P:sterol metabolic process"/>
    <property type="evidence" value="ECO:0007669"/>
    <property type="project" value="UniProtKB-UniRule"/>
</dbReference>
<keyword evidence="10" id="KW-0333">Golgi apparatus</keyword>
<dbReference type="VEuPathDB" id="FungiDB:ACJ73_07697"/>
<keyword evidence="3 10" id="KW-0813">Transport</keyword>
<feature type="region of interest" description="Disordered" evidence="11">
    <location>
        <begin position="158"/>
        <end position="241"/>
    </location>
</feature>
<comment type="function">
    <text evidence="10">Regulates also the sphingolipid metabolism.</text>
</comment>
<dbReference type="STRING" id="1658174.A0A1J9QYP0"/>
<keyword evidence="13" id="KW-1185">Reference proteome</keyword>
<evidence type="ECO:0000256" key="3">
    <source>
        <dbReference type="ARBA" id="ARBA00022448"/>
    </source>
</evidence>
<evidence type="ECO:0000256" key="4">
    <source>
        <dbReference type="ARBA" id="ARBA00022692"/>
    </source>
</evidence>
<dbReference type="AlphaFoldDB" id="A0A1J9QYP0"/>
<dbReference type="GO" id="GO:0005789">
    <property type="term" value="C:endoplasmic reticulum membrane"/>
    <property type="evidence" value="ECO:0007669"/>
    <property type="project" value="UniProtKB-SubCell"/>
</dbReference>
<evidence type="ECO:0000313" key="12">
    <source>
        <dbReference type="EMBL" id="OJD20964.1"/>
    </source>
</evidence>
<comment type="subcellular location">
    <subcellularLocation>
        <location evidence="1 10">Endoplasmic reticulum membrane</location>
        <topology evidence="1 10">Multi-pass membrane protein</topology>
    </subcellularLocation>
    <subcellularLocation>
        <location evidence="10">Golgi apparatus membrane</location>
        <topology evidence="10">Multi-pass membrane protein</topology>
    </subcellularLocation>
</comment>
<comment type="similarity">
    <text evidence="2 10">Belongs to the ARV1 family.</text>
</comment>
<keyword evidence="4" id="KW-0812">Transmembrane</keyword>
<reference evidence="12 13" key="1">
    <citation type="submission" date="2015-08" db="EMBL/GenBank/DDBJ databases">
        <title>Emmonsia species relationships and genome sequence.</title>
        <authorList>
            <person name="Cuomo C.A."/>
            <person name="Schwartz I.S."/>
            <person name="Kenyon C."/>
            <person name="De Hoog G.S."/>
            <person name="Govender N.P."/>
            <person name="Botha A."/>
            <person name="Moreno L."/>
            <person name="De Vries M."/>
            <person name="Munoz J.F."/>
            <person name="Stielow J.B."/>
        </authorList>
    </citation>
    <scope>NUCLEOTIDE SEQUENCE [LARGE SCALE GENOMIC DNA]</scope>
    <source>
        <strain evidence="12 13">EI222</strain>
    </source>
</reference>
<name>A0A1J9QYP0_9EURO</name>
<dbReference type="PANTHER" id="PTHR14467:SF0">
    <property type="entry name" value="PROTEIN ARV1"/>
    <property type="match status" value="1"/>
</dbReference>
<dbReference type="InterPro" id="IPR007290">
    <property type="entry name" value="Arv1"/>
</dbReference>
<dbReference type="GO" id="GO:0000139">
    <property type="term" value="C:Golgi membrane"/>
    <property type="evidence" value="ECO:0007669"/>
    <property type="project" value="UniProtKB-SubCell"/>
</dbReference>
<evidence type="ECO:0000256" key="6">
    <source>
        <dbReference type="ARBA" id="ARBA00022989"/>
    </source>
</evidence>
<keyword evidence="10" id="KW-0746">Sphingolipid metabolism</keyword>
<gene>
    <name evidence="12" type="ORF">ACJ73_07697</name>
</gene>
<organism evidence="12 13">
    <name type="scientific">Blastomyces percursus</name>
    <dbReference type="NCBI Taxonomy" id="1658174"/>
    <lineage>
        <taxon>Eukaryota</taxon>
        <taxon>Fungi</taxon>
        <taxon>Dikarya</taxon>
        <taxon>Ascomycota</taxon>
        <taxon>Pezizomycotina</taxon>
        <taxon>Eurotiomycetes</taxon>
        <taxon>Eurotiomycetidae</taxon>
        <taxon>Onygenales</taxon>
        <taxon>Ajellomycetaceae</taxon>
        <taxon>Blastomyces</taxon>
    </lineage>
</organism>
<evidence type="ECO:0000256" key="8">
    <source>
        <dbReference type="ARBA" id="ARBA00023098"/>
    </source>
</evidence>
<accession>A0A1J9QYP0</accession>
<dbReference type="GO" id="GO:0032366">
    <property type="term" value="P:intracellular sterol transport"/>
    <property type="evidence" value="ECO:0007669"/>
    <property type="project" value="UniProtKB-UniRule"/>
</dbReference>
<protein>
    <recommendedName>
        <fullName evidence="10">Protein ARV</fullName>
    </recommendedName>
</protein>
<evidence type="ECO:0000256" key="5">
    <source>
        <dbReference type="ARBA" id="ARBA00022824"/>
    </source>
</evidence>